<gene>
    <name evidence="8" type="ORF">CAQU_02400</name>
</gene>
<evidence type="ECO:0000313" key="9">
    <source>
        <dbReference type="Proteomes" id="UP000185478"/>
    </source>
</evidence>
<name>A0A1L7CE13_9CORY</name>
<keyword evidence="4" id="KW-0472">Membrane</keyword>
<dbReference type="GO" id="GO:0016020">
    <property type="term" value="C:membrane"/>
    <property type="evidence" value="ECO:0007669"/>
    <property type="project" value="UniProtKB-SubCell"/>
</dbReference>
<accession>A0A1L7CE13</accession>
<dbReference type="PANTHER" id="PTHR30429:SF3">
    <property type="entry name" value="LIPOPROTEIN"/>
    <property type="match status" value="1"/>
</dbReference>
<comment type="subcellular location">
    <subcellularLocation>
        <location evidence="1">Membrane</location>
        <topology evidence="1">Lipid-anchor</topology>
    </subcellularLocation>
</comment>
<evidence type="ECO:0000256" key="4">
    <source>
        <dbReference type="ARBA" id="ARBA00023136"/>
    </source>
</evidence>
<keyword evidence="3 7" id="KW-0732">Signal</keyword>
<evidence type="ECO:0000256" key="6">
    <source>
        <dbReference type="ARBA" id="ARBA00023288"/>
    </source>
</evidence>
<dbReference type="Proteomes" id="UP000185478">
    <property type="component" value="Chromosome"/>
</dbReference>
<dbReference type="STRING" id="1431546.CAQU_02400"/>
<dbReference type="SUPFAM" id="SSF53850">
    <property type="entry name" value="Periplasmic binding protein-like II"/>
    <property type="match status" value="1"/>
</dbReference>
<protein>
    <submittedName>
        <fullName evidence="8">Methionine ABC transporter substrate-binding protein</fullName>
    </submittedName>
</protein>
<keyword evidence="6" id="KW-0449">Lipoprotein</keyword>
<dbReference type="PANTHER" id="PTHR30429">
    <property type="entry name" value="D-METHIONINE-BINDING LIPOPROTEIN METQ"/>
    <property type="match status" value="1"/>
</dbReference>
<keyword evidence="9" id="KW-1185">Reference proteome</keyword>
<dbReference type="KEGG" id="caqu:CAQU_02400"/>
<proteinExistence type="inferred from homology"/>
<organism evidence="8 9">
    <name type="scientific">Corynebacterium aquilae DSM 44791</name>
    <dbReference type="NCBI Taxonomy" id="1431546"/>
    <lineage>
        <taxon>Bacteria</taxon>
        <taxon>Bacillati</taxon>
        <taxon>Actinomycetota</taxon>
        <taxon>Actinomycetes</taxon>
        <taxon>Mycobacteriales</taxon>
        <taxon>Corynebacteriaceae</taxon>
        <taxon>Corynebacterium</taxon>
    </lineage>
</organism>
<dbReference type="OrthoDB" id="9812878at2"/>
<feature type="chain" id="PRO_5039396704" evidence="7">
    <location>
        <begin position="24"/>
        <end position="297"/>
    </location>
</feature>
<dbReference type="PROSITE" id="PS51257">
    <property type="entry name" value="PROKAR_LIPOPROTEIN"/>
    <property type="match status" value="1"/>
</dbReference>
<dbReference type="Pfam" id="PF03180">
    <property type="entry name" value="Lipoprotein_9"/>
    <property type="match status" value="1"/>
</dbReference>
<evidence type="ECO:0000313" key="8">
    <source>
        <dbReference type="EMBL" id="APT84110.1"/>
    </source>
</evidence>
<dbReference type="EMBL" id="CP009245">
    <property type="protein sequence ID" value="APT84110.1"/>
    <property type="molecule type" value="Genomic_DNA"/>
</dbReference>
<dbReference type="RefSeq" id="WP_075724877.1">
    <property type="nucleotide sequence ID" value="NZ_CP009245.1"/>
</dbReference>
<evidence type="ECO:0000256" key="2">
    <source>
        <dbReference type="ARBA" id="ARBA00008973"/>
    </source>
</evidence>
<evidence type="ECO:0000256" key="1">
    <source>
        <dbReference type="ARBA" id="ARBA00004635"/>
    </source>
</evidence>
<evidence type="ECO:0000256" key="7">
    <source>
        <dbReference type="SAM" id="SignalP"/>
    </source>
</evidence>
<reference evidence="8 9" key="1">
    <citation type="submission" date="2014-08" db="EMBL/GenBank/DDBJ databases">
        <title>Complete genome sequence of Corynebacterium aquilae S-613T(T) (=DSM 44791(T)), isolated from the choana of a healthy golden eagle.</title>
        <authorList>
            <person name="Ruckert C."/>
            <person name="Albersmeier A."/>
            <person name="Winkler A."/>
            <person name="Kalinowski J."/>
        </authorList>
    </citation>
    <scope>NUCLEOTIDE SEQUENCE [LARGE SCALE GENOMIC DNA]</scope>
    <source>
        <strain evidence="8 9">S-613</strain>
    </source>
</reference>
<evidence type="ECO:0000256" key="5">
    <source>
        <dbReference type="ARBA" id="ARBA00023139"/>
    </source>
</evidence>
<sequence length="297" mass="31430">MNLRKFGSLALAGALSFSLVACSNDSGSSDASGSDQKLSLKVGTTEAGSKAWDVIEDEAKKNGLDLDVVDFSDYTTPNKALAEGTIDANAFQHLKFLAGYNVGENQHLVPVASTYIVPLSLFWKGHDNIDGIEGETVAIPNDPSNQGRAINVLVGAGLLTLKEEGLITPTPADIDEAKSKVKVNPLAAEQTPVAYGEGKPAIINNNFLGRAGIQASSAAYKDDPNSEAAEPYINVIAAREDDANSEALKKFIEIYQTPEVEKAQAEDTDGTSVPVRRPASELQAILDKLEAAEKDGK</sequence>
<feature type="signal peptide" evidence="7">
    <location>
        <begin position="1"/>
        <end position="23"/>
    </location>
</feature>
<comment type="similarity">
    <text evidence="2">Belongs to the NlpA lipoprotein family.</text>
</comment>
<dbReference type="AlphaFoldDB" id="A0A1L7CE13"/>
<evidence type="ECO:0000256" key="3">
    <source>
        <dbReference type="ARBA" id="ARBA00022729"/>
    </source>
</evidence>
<keyword evidence="5" id="KW-0564">Palmitate</keyword>
<dbReference type="InterPro" id="IPR004872">
    <property type="entry name" value="Lipoprotein_NlpA"/>
</dbReference>
<dbReference type="Gene3D" id="3.40.190.10">
    <property type="entry name" value="Periplasmic binding protein-like II"/>
    <property type="match status" value="2"/>
</dbReference>